<dbReference type="GeneID" id="83180068"/>
<dbReference type="EMBL" id="JAPQKR010000012">
    <property type="protein sequence ID" value="KAJ5204826.1"/>
    <property type="molecule type" value="Genomic_DNA"/>
</dbReference>
<dbReference type="AlphaFoldDB" id="A0A9W9MNZ8"/>
<organism evidence="2 3">
    <name type="scientific">Penicillium cinerascens</name>
    <dbReference type="NCBI Taxonomy" id="70096"/>
    <lineage>
        <taxon>Eukaryota</taxon>
        <taxon>Fungi</taxon>
        <taxon>Dikarya</taxon>
        <taxon>Ascomycota</taxon>
        <taxon>Pezizomycotina</taxon>
        <taxon>Eurotiomycetes</taxon>
        <taxon>Eurotiomycetidae</taxon>
        <taxon>Eurotiales</taxon>
        <taxon>Aspergillaceae</taxon>
        <taxon>Penicillium</taxon>
    </lineage>
</organism>
<comment type="caution">
    <text evidence="2">The sequence shown here is derived from an EMBL/GenBank/DDBJ whole genome shotgun (WGS) entry which is preliminary data.</text>
</comment>
<evidence type="ECO:0000259" key="1">
    <source>
        <dbReference type="SMART" id="SM01111"/>
    </source>
</evidence>
<evidence type="ECO:0000313" key="3">
    <source>
        <dbReference type="Proteomes" id="UP001150904"/>
    </source>
</evidence>
<sequence>MGFHNSSMNIHLRDRHVLCAYCQRPSGEATYSELDLDSILGTVKGKFKWSAENFSGSASDIYLEQEGPMYEPILHVQLDDGDGPYDDYVNLAYCIKNEDGKLKYMDCF</sequence>
<keyword evidence="3" id="KW-1185">Reference proteome</keyword>
<dbReference type="PANTHER" id="PTHR42076:SF1">
    <property type="entry name" value="CYANOVIRIN-N DOMAIN-CONTAINING PROTEIN"/>
    <property type="match status" value="1"/>
</dbReference>
<dbReference type="InterPro" id="IPR036673">
    <property type="entry name" value="Cyanovirin-N_sf"/>
</dbReference>
<dbReference type="Gene3D" id="2.30.60.10">
    <property type="entry name" value="Cyanovirin-N"/>
    <property type="match status" value="1"/>
</dbReference>
<protein>
    <recommendedName>
        <fullName evidence="1">Cyanovirin-N domain-containing protein</fullName>
    </recommendedName>
</protein>
<dbReference type="RefSeq" id="XP_058309305.1">
    <property type="nucleotide sequence ID" value="XM_058452767.1"/>
</dbReference>
<dbReference type="SMART" id="SM01111">
    <property type="entry name" value="CVNH"/>
    <property type="match status" value="1"/>
</dbReference>
<proteinExistence type="predicted"/>
<feature type="domain" description="Cyanovirin-N" evidence="1">
    <location>
        <begin position="2"/>
        <end position="104"/>
    </location>
</feature>
<evidence type="ECO:0000313" key="2">
    <source>
        <dbReference type="EMBL" id="KAJ5204826.1"/>
    </source>
</evidence>
<name>A0A9W9MNZ8_9EURO</name>
<dbReference type="SUPFAM" id="SSF51322">
    <property type="entry name" value="Cyanovirin-N"/>
    <property type="match status" value="1"/>
</dbReference>
<reference evidence="2" key="1">
    <citation type="submission" date="2022-12" db="EMBL/GenBank/DDBJ databases">
        <authorList>
            <person name="Petersen C."/>
        </authorList>
    </citation>
    <scope>NUCLEOTIDE SEQUENCE</scope>
    <source>
        <strain evidence="2">IBT 15544</strain>
    </source>
</reference>
<dbReference type="OrthoDB" id="2441380at2759"/>
<dbReference type="InterPro" id="IPR011058">
    <property type="entry name" value="Cyanovirin-N"/>
</dbReference>
<dbReference type="Proteomes" id="UP001150904">
    <property type="component" value="Unassembled WGS sequence"/>
</dbReference>
<reference evidence="2" key="2">
    <citation type="journal article" date="2023" name="IMA Fungus">
        <title>Comparative genomic study of the Penicillium genus elucidates a diverse pangenome and 15 lateral gene transfer events.</title>
        <authorList>
            <person name="Petersen C."/>
            <person name="Sorensen T."/>
            <person name="Nielsen M.R."/>
            <person name="Sondergaard T.E."/>
            <person name="Sorensen J.L."/>
            <person name="Fitzpatrick D.A."/>
            <person name="Frisvad J.C."/>
            <person name="Nielsen K.L."/>
        </authorList>
    </citation>
    <scope>NUCLEOTIDE SEQUENCE</scope>
    <source>
        <strain evidence="2">IBT 15544</strain>
    </source>
</reference>
<dbReference type="Pfam" id="PF08881">
    <property type="entry name" value="CVNH"/>
    <property type="match status" value="1"/>
</dbReference>
<accession>A0A9W9MNZ8</accession>
<dbReference type="PANTHER" id="PTHR42076">
    <property type="entry name" value="CYANOVIRIN-N HOMOLOG"/>
    <property type="match status" value="1"/>
</dbReference>
<gene>
    <name evidence="2" type="ORF">N7498_005705</name>
</gene>